<dbReference type="Gene3D" id="2.120.10.30">
    <property type="entry name" value="TolB, C-terminal domain"/>
    <property type="match status" value="1"/>
</dbReference>
<protein>
    <recommendedName>
        <fullName evidence="5">WD40 repeat domain-containing protein</fullName>
    </recommendedName>
</protein>
<keyword evidence="2" id="KW-1133">Transmembrane helix</keyword>
<keyword evidence="4" id="KW-1185">Reference proteome</keyword>
<keyword evidence="2" id="KW-0472">Membrane</keyword>
<dbReference type="InterPro" id="IPR011042">
    <property type="entry name" value="6-blade_b-propeller_TolB-like"/>
</dbReference>
<accession>A0ABS2M9Q4</accession>
<evidence type="ECO:0000256" key="1">
    <source>
        <dbReference type="SAM" id="MobiDB-lite"/>
    </source>
</evidence>
<organism evidence="3 4">
    <name type="scientific">Nocardioides salarius</name>
    <dbReference type="NCBI Taxonomy" id="374513"/>
    <lineage>
        <taxon>Bacteria</taxon>
        <taxon>Bacillati</taxon>
        <taxon>Actinomycetota</taxon>
        <taxon>Actinomycetes</taxon>
        <taxon>Propionibacteriales</taxon>
        <taxon>Nocardioidaceae</taxon>
        <taxon>Nocardioides</taxon>
    </lineage>
</organism>
<feature type="transmembrane region" description="Helical" evidence="2">
    <location>
        <begin position="435"/>
        <end position="457"/>
    </location>
</feature>
<keyword evidence="2" id="KW-0812">Transmembrane</keyword>
<dbReference type="Proteomes" id="UP000732378">
    <property type="component" value="Unassembled WGS sequence"/>
</dbReference>
<feature type="region of interest" description="Disordered" evidence="1">
    <location>
        <begin position="70"/>
        <end position="95"/>
    </location>
</feature>
<feature type="transmembrane region" description="Helical" evidence="2">
    <location>
        <begin position="39"/>
        <end position="60"/>
    </location>
</feature>
<evidence type="ECO:0000313" key="4">
    <source>
        <dbReference type="Proteomes" id="UP000732378"/>
    </source>
</evidence>
<dbReference type="SUPFAM" id="SSF69304">
    <property type="entry name" value="Tricorn protease N-terminal domain"/>
    <property type="match status" value="1"/>
</dbReference>
<comment type="caution">
    <text evidence="3">The sequence shown here is derived from an EMBL/GenBank/DDBJ whole genome shotgun (WGS) entry which is preliminary data.</text>
</comment>
<gene>
    <name evidence="3" type="ORF">JOE61_001736</name>
</gene>
<proteinExistence type="predicted"/>
<evidence type="ECO:0008006" key="5">
    <source>
        <dbReference type="Google" id="ProtNLM"/>
    </source>
</evidence>
<sequence>MSTHPQLQDLLEQAAEAVPPAEVPRDTWQRGRRRHRRALALRAAAVVGVVALVAATPGLLDRAIDRTAPQPAGEGASALGLPDSLHPVPERMSERDDDGAWLRDEVTSDLAVGPAAAAWVTQAGLPVLVDAADGDYHLLDPPGFLLTSGLTSGWFPGDAAPLTLSPDGTRLAYAYAWPATDDGTAVPSGLRVVDLQTGEVERDLPLEGGAGVTITQVSWSPGGSWLAWSGVENSYWTTSARTGRRAVSGTVAPGGAQRRLEPAGSSSFVDDDGTAAVLTSGTVKVHRPDGSRTERLTTGVLETTDAGALAPDGDRLAIGTSAVEDLVVLQLDRSASYSRSGEAPDGRSWAVRPLGWVGDAVLVQRVPADGGPGRLTLAPVDADADLLDVGMIGGGDGSSTGPGVGPLSVATDLVTAERPTVSRPAPDWPWSEERWLLTVGLGILGLLVVGGLAWVVVRRRRRAREDVAEE</sequence>
<evidence type="ECO:0000256" key="2">
    <source>
        <dbReference type="SAM" id="Phobius"/>
    </source>
</evidence>
<dbReference type="EMBL" id="JAFBBZ010000001">
    <property type="protein sequence ID" value="MBM7507922.1"/>
    <property type="molecule type" value="Genomic_DNA"/>
</dbReference>
<dbReference type="RefSeq" id="WP_193669687.1">
    <property type="nucleotide sequence ID" value="NZ_JACDTV010000010.1"/>
</dbReference>
<evidence type="ECO:0000313" key="3">
    <source>
        <dbReference type="EMBL" id="MBM7507922.1"/>
    </source>
</evidence>
<reference evidence="3 4" key="1">
    <citation type="submission" date="2021-01" db="EMBL/GenBank/DDBJ databases">
        <title>Sequencing the genomes of 1000 actinobacteria strains.</title>
        <authorList>
            <person name="Klenk H.-P."/>
        </authorList>
    </citation>
    <scope>NUCLEOTIDE SEQUENCE [LARGE SCALE GENOMIC DNA]</scope>
    <source>
        <strain evidence="3 4">DSM 18239</strain>
    </source>
</reference>
<name>A0ABS2M9Q4_9ACTN</name>